<sequence>MCRKVTYHKSCEHVTSRFQRRPCKNDNYCPRITQELNADDSCGGCLEDAQRVTERPIRLIRPDYNPRRSESAKNENKSSLPGGKLSDNEDDFSGEEEFYHREAEWFRRHAVDFLFDEGILTAQYMDQRASEMKESRGRRAGRAAKRVYERMVMSMNLIRSSGFRRSGGGICEGGGLGRLCFLMERMVIVSSVVVVVIVGWIWMNSDLLITLMVDLAEWRIYSMLITRLDCIFLPHSVT</sequence>
<proteinExistence type="predicted"/>
<keyword evidence="4" id="KW-1185">Reference proteome</keyword>
<evidence type="ECO:0000313" key="3">
    <source>
        <dbReference type="EMBL" id="RVD85481.1"/>
    </source>
</evidence>
<dbReference type="EMBL" id="SAEB01000006">
    <property type="protein sequence ID" value="RVD85481.1"/>
    <property type="molecule type" value="Genomic_DNA"/>
</dbReference>
<evidence type="ECO:0000256" key="2">
    <source>
        <dbReference type="SAM" id="Phobius"/>
    </source>
</evidence>
<name>A0A437A2X9_ARTFL</name>
<evidence type="ECO:0000256" key="1">
    <source>
        <dbReference type="SAM" id="MobiDB-lite"/>
    </source>
</evidence>
<feature type="transmembrane region" description="Helical" evidence="2">
    <location>
        <begin position="186"/>
        <end position="203"/>
    </location>
</feature>
<dbReference type="RefSeq" id="XP_067491025.1">
    <property type="nucleotide sequence ID" value="XM_067632792.1"/>
</dbReference>
<organism evidence="3 4">
    <name type="scientific">Arthrobotrys flagrans</name>
    <name type="common">Nematode-trapping fungus</name>
    <name type="synonym">Trichothecium flagrans</name>
    <dbReference type="NCBI Taxonomy" id="97331"/>
    <lineage>
        <taxon>Eukaryota</taxon>
        <taxon>Fungi</taxon>
        <taxon>Dikarya</taxon>
        <taxon>Ascomycota</taxon>
        <taxon>Pezizomycotina</taxon>
        <taxon>Orbiliomycetes</taxon>
        <taxon>Orbiliales</taxon>
        <taxon>Orbiliaceae</taxon>
        <taxon>Arthrobotrys</taxon>
    </lineage>
</organism>
<reference evidence="3 4" key="1">
    <citation type="submission" date="2019-01" db="EMBL/GenBank/DDBJ databases">
        <title>Intercellular communication is required for trap formation in the nematode-trapping fungus Duddingtonia flagrans.</title>
        <authorList>
            <person name="Youssar L."/>
            <person name="Wernet V."/>
            <person name="Hensel N."/>
            <person name="Hildebrandt H.-G."/>
            <person name="Fischer R."/>
        </authorList>
    </citation>
    <scope>NUCLEOTIDE SEQUENCE [LARGE SCALE GENOMIC DNA]</scope>
    <source>
        <strain evidence="3 4">CBS H-5679</strain>
    </source>
</reference>
<gene>
    <name evidence="3" type="ORF">DFL_003802</name>
</gene>
<keyword evidence="2" id="KW-0812">Transmembrane</keyword>
<accession>A0A437A2X9</accession>
<dbReference type="GeneID" id="93586113"/>
<dbReference type="VEuPathDB" id="FungiDB:DFL_003802"/>
<dbReference type="OrthoDB" id="5274622at2759"/>
<feature type="region of interest" description="Disordered" evidence="1">
    <location>
        <begin position="57"/>
        <end position="91"/>
    </location>
</feature>
<protein>
    <submittedName>
        <fullName evidence="3">Uncharacterized protein</fullName>
    </submittedName>
</protein>
<keyword evidence="2" id="KW-1133">Transmembrane helix</keyword>
<comment type="caution">
    <text evidence="3">The sequence shown here is derived from an EMBL/GenBank/DDBJ whole genome shotgun (WGS) entry which is preliminary data.</text>
</comment>
<keyword evidence="2" id="KW-0472">Membrane</keyword>
<dbReference type="AlphaFoldDB" id="A0A437A2X9"/>
<dbReference type="Proteomes" id="UP000283090">
    <property type="component" value="Unassembled WGS sequence"/>
</dbReference>
<evidence type="ECO:0000313" key="4">
    <source>
        <dbReference type="Proteomes" id="UP000283090"/>
    </source>
</evidence>
<feature type="compositionally biased region" description="Basic and acidic residues" evidence="1">
    <location>
        <begin position="57"/>
        <end position="76"/>
    </location>
</feature>